<comment type="caution">
    <text evidence="2">The sequence shown here is derived from an EMBL/GenBank/DDBJ whole genome shotgun (WGS) entry which is preliminary data.</text>
</comment>
<name>A0A444X5Y1_ARAHY</name>
<evidence type="ECO:0000256" key="1">
    <source>
        <dbReference type="SAM" id="MobiDB-lite"/>
    </source>
</evidence>
<reference evidence="2 3" key="1">
    <citation type="submission" date="2019-01" db="EMBL/GenBank/DDBJ databases">
        <title>Sequencing of cultivated peanut Arachis hypogaea provides insights into genome evolution and oil improvement.</title>
        <authorList>
            <person name="Chen X."/>
        </authorList>
    </citation>
    <scope>NUCLEOTIDE SEQUENCE [LARGE SCALE GENOMIC DNA]</scope>
    <source>
        <strain evidence="3">cv. Fuhuasheng</strain>
        <tissue evidence="2">Leaves</tissue>
    </source>
</reference>
<evidence type="ECO:0000313" key="2">
    <source>
        <dbReference type="EMBL" id="RYQ85072.1"/>
    </source>
</evidence>
<evidence type="ECO:0008006" key="4">
    <source>
        <dbReference type="Google" id="ProtNLM"/>
    </source>
</evidence>
<keyword evidence="3" id="KW-1185">Reference proteome</keyword>
<gene>
    <name evidence="2" type="ORF">Ahy_B10g104573</name>
</gene>
<accession>A0A444X5Y1</accession>
<dbReference type="EMBL" id="SDMP01000020">
    <property type="protein sequence ID" value="RYQ85072.1"/>
    <property type="molecule type" value="Genomic_DNA"/>
</dbReference>
<evidence type="ECO:0000313" key="3">
    <source>
        <dbReference type="Proteomes" id="UP000289738"/>
    </source>
</evidence>
<feature type="region of interest" description="Disordered" evidence="1">
    <location>
        <begin position="1"/>
        <end position="25"/>
    </location>
</feature>
<dbReference type="Proteomes" id="UP000289738">
    <property type="component" value="Chromosome B10"/>
</dbReference>
<organism evidence="2 3">
    <name type="scientific">Arachis hypogaea</name>
    <name type="common">Peanut</name>
    <dbReference type="NCBI Taxonomy" id="3818"/>
    <lineage>
        <taxon>Eukaryota</taxon>
        <taxon>Viridiplantae</taxon>
        <taxon>Streptophyta</taxon>
        <taxon>Embryophyta</taxon>
        <taxon>Tracheophyta</taxon>
        <taxon>Spermatophyta</taxon>
        <taxon>Magnoliopsida</taxon>
        <taxon>eudicotyledons</taxon>
        <taxon>Gunneridae</taxon>
        <taxon>Pentapetalae</taxon>
        <taxon>rosids</taxon>
        <taxon>fabids</taxon>
        <taxon>Fabales</taxon>
        <taxon>Fabaceae</taxon>
        <taxon>Papilionoideae</taxon>
        <taxon>50 kb inversion clade</taxon>
        <taxon>dalbergioids sensu lato</taxon>
        <taxon>Dalbergieae</taxon>
        <taxon>Pterocarpus clade</taxon>
        <taxon>Arachis</taxon>
    </lineage>
</organism>
<sequence length="119" mass="13387">MNNDSDEEFKAMYEASDEDEDGDRGGEAVAKTLVVPPAVSQSIDVSPFMRSLDLDTIYAPEFPEYVNIGVTDPEDGEFRMGMKNSSRKSVIAAIWSYTIFRGVDYVIYESEPRTFYAKC</sequence>
<proteinExistence type="predicted"/>
<dbReference type="AlphaFoldDB" id="A0A444X5Y1"/>
<protein>
    <recommendedName>
        <fullName evidence="4">Transposase MuDR plant domain-containing protein</fullName>
    </recommendedName>
</protein>